<dbReference type="EMBL" id="JAYKLX010000008">
    <property type="protein sequence ID" value="MEB3347211.1"/>
    <property type="molecule type" value="Genomic_DNA"/>
</dbReference>
<feature type="transmembrane region" description="Helical" evidence="6">
    <location>
        <begin position="21"/>
        <end position="43"/>
    </location>
</feature>
<dbReference type="RefSeq" id="WP_324181236.1">
    <property type="nucleotide sequence ID" value="NZ_BAABAW010000025.1"/>
</dbReference>
<evidence type="ECO:0000259" key="7">
    <source>
        <dbReference type="Pfam" id="PF02687"/>
    </source>
</evidence>
<reference evidence="9 10" key="1">
    <citation type="journal article" date="2013" name="Int. J. Syst. Evol. Microbiol.">
        <title>Aquimarina gracilis sp. nov., isolated from the gut microflora of a mussel, Mytilus coruscus, and emended description of Aquimarina spongiae.</title>
        <authorList>
            <person name="Park S.C."/>
            <person name="Choe H.N."/>
            <person name="Baik K.S."/>
            <person name="Seong C.N."/>
        </authorList>
    </citation>
    <scope>NUCLEOTIDE SEQUENCE [LARGE SCALE GENOMIC DNA]</scope>
    <source>
        <strain evidence="9 10">PSC32</strain>
    </source>
</reference>
<feature type="transmembrane region" description="Helical" evidence="6">
    <location>
        <begin position="384"/>
        <end position="409"/>
    </location>
</feature>
<proteinExistence type="predicted"/>
<comment type="caution">
    <text evidence="9">The sequence shown here is derived from an EMBL/GenBank/DDBJ whole genome shotgun (WGS) entry which is preliminary data.</text>
</comment>
<dbReference type="InterPro" id="IPR050250">
    <property type="entry name" value="Macrolide_Exporter_MacB"/>
</dbReference>
<sequence length="804" mass="90234">MFKNYIKIAWRNLWKNKGFTTLNIIGLSVAFGVSILLSMAAFFELSYDNFHEKGDSIYQVYAKWQIPEGSDIYTSQSMPFAPTLQDEVPGVAMITRYLDGKTLLINDEKQLTADMSWVDPDFLNLFSFPIEKGNDSPLNDKNAIIMTNSMANRTFGTTDIIGKTVHLLLNGQKEPFTIAAVLKDIPDNSSMEFEILGNFKSSPRYEILKNEWDHSNHLVYMQLQDGISVAQFEKSTHGFSNLHFKNDIENTKRDGAVPNENGEYVQLKLHPFKDLYFTSYKPGTLVVSRALPYIVLGIAFLLLFIACVNFINMSIAKSTTRLQEIGMRKTLGGTKKHVFLQFWCESILIFIATLGLGTLLSVLLLDEFKILFNTGATFSNTLSLISIIVLALVFLMITAIAGGYPALLLSKLGTLQALKGKIQVNGRDKVRDILMITQFAIVILLVSGSFVLWGQLQYMRTKDLGFNKEYVISVPLNGKKKGYKVVNLLREELKNQTDIISITASDNNLGRGKDGSQYTSTIGFDYKNRQVGTHILFVDHDYIETLDIKLLSGRSFDRNFASDSLSVVINEAMVKELQETDPIGKQLAVVGDSITHTIVGVVKDFNFKKLDRAIAPMSLFMNSQKDVRYVYFKIANADISGTYDKIEKAWSNLEPNAEFLGSFLDENIDRTFRREKTMITIITSGSVIAIILSCIGLLAISLLVVNKRTKEIGVRKVVGASVVSLILLLAKDFVKLVVIAFVFIVPIAWWYSDRWLQEYSYRMELNLWFFLAAGLLALGIALVTISFGTIKAALQNPVKSLRTE</sequence>
<dbReference type="Proteomes" id="UP001327027">
    <property type="component" value="Unassembled WGS sequence"/>
</dbReference>
<comment type="subcellular location">
    <subcellularLocation>
        <location evidence="1">Cell membrane</location>
        <topology evidence="1">Multi-pass membrane protein</topology>
    </subcellularLocation>
</comment>
<feature type="transmembrane region" description="Helical" evidence="6">
    <location>
        <begin position="338"/>
        <end position="364"/>
    </location>
</feature>
<feature type="transmembrane region" description="Helical" evidence="6">
    <location>
        <begin position="678"/>
        <end position="705"/>
    </location>
</feature>
<feature type="transmembrane region" description="Helical" evidence="6">
    <location>
        <begin position="290"/>
        <end position="311"/>
    </location>
</feature>
<feature type="transmembrane region" description="Helical" evidence="6">
    <location>
        <begin position="430"/>
        <end position="453"/>
    </location>
</feature>
<dbReference type="Pfam" id="PF02687">
    <property type="entry name" value="FtsX"/>
    <property type="match status" value="2"/>
</dbReference>
<evidence type="ECO:0000259" key="8">
    <source>
        <dbReference type="Pfam" id="PF12704"/>
    </source>
</evidence>
<accession>A0ABU5ZZB9</accession>
<evidence type="ECO:0000256" key="6">
    <source>
        <dbReference type="SAM" id="Phobius"/>
    </source>
</evidence>
<protein>
    <submittedName>
        <fullName evidence="9">ABC transporter permease</fullName>
    </submittedName>
</protein>
<dbReference type="PANTHER" id="PTHR30572:SF18">
    <property type="entry name" value="ABC-TYPE MACROLIDE FAMILY EXPORT SYSTEM PERMEASE COMPONENT 2"/>
    <property type="match status" value="1"/>
</dbReference>
<evidence type="ECO:0000313" key="9">
    <source>
        <dbReference type="EMBL" id="MEB3347211.1"/>
    </source>
</evidence>
<dbReference type="Pfam" id="PF12704">
    <property type="entry name" value="MacB_PCD"/>
    <property type="match status" value="2"/>
</dbReference>
<organism evidence="9 10">
    <name type="scientific">Aquimarina gracilis</name>
    <dbReference type="NCBI Taxonomy" id="874422"/>
    <lineage>
        <taxon>Bacteria</taxon>
        <taxon>Pseudomonadati</taxon>
        <taxon>Bacteroidota</taxon>
        <taxon>Flavobacteriia</taxon>
        <taxon>Flavobacteriales</taxon>
        <taxon>Flavobacteriaceae</taxon>
        <taxon>Aquimarina</taxon>
    </lineage>
</organism>
<dbReference type="InterPro" id="IPR003838">
    <property type="entry name" value="ABC3_permease_C"/>
</dbReference>
<dbReference type="InterPro" id="IPR025857">
    <property type="entry name" value="MacB_PCD"/>
</dbReference>
<evidence type="ECO:0000256" key="1">
    <source>
        <dbReference type="ARBA" id="ARBA00004651"/>
    </source>
</evidence>
<feature type="domain" description="MacB-like periplasmic core" evidence="8">
    <location>
        <begin position="20"/>
        <end position="234"/>
    </location>
</feature>
<evidence type="ECO:0000256" key="4">
    <source>
        <dbReference type="ARBA" id="ARBA00022989"/>
    </source>
</evidence>
<feature type="domain" description="ABC3 transporter permease C-terminal" evidence="7">
    <location>
        <begin position="686"/>
        <end position="793"/>
    </location>
</feature>
<feature type="domain" description="ABC3 transporter permease C-terminal" evidence="7">
    <location>
        <begin position="298"/>
        <end position="412"/>
    </location>
</feature>
<dbReference type="PANTHER" id="PTHR30572">
    <property type="entry name" value="MEMBRANE COMPONENT OF TRANSPORTER-RELATED"/>
    <property type="match status" value="1"/>
</dbReference>
<keyword evidence="5 6" id="KW-0472">Membrane</keyword>
<evidence type="ECO:0000313" key="10">
    <source>
        <dbReference type="Proteomes" id="UP001327027"/>
    </source>
</evidence>
<keyword evidence="10" id="KW-1185">Reference proteome</keyword>
<name>A0ABU5ZZB9_9FLAO</name>
<gene>
    <name evidence="9" type="ORF">U6A24_17180</name>
</gene>
<feature type="domain" description="MacB-like periplasmic core" evidence="8">
    <location>
        <begin position="525"/>
        <end position="642"/>
    </location>
</feature>
<feature type="transmembrane region" description="Helical" evidence="6">
    <location>
        <begin position="767"/>
        <end position="794"/>
    </location>
</feature>
<keyword evidence="2" id="KW-1003">Cell membrane</keyword>
<keyword evidence="3 6" id="KW-0812">Transmembrane</keyword>
<evidence type="ECO:0000256" key="5">
    <source>
        <dbReference type="ARBA" id="ARBA00023136"/>
    </source>
</evidence>
<evidence type="ECO:0000256" key="3">
    <source>
        <dbReference type="ARBA" id="ARBA00022692"/>
    </source>
</evidence>
<evidence type="ECO:0000256" key="2">
    <source>
        <dbReference type="ARBA" id="ARBA00022475"/>
    </source>
</evidence>
<keyword evidence="4 6" id="KW-1133">Transmembrane helix</keyword>
<feature type="transmembrane region" description="Helical" evidence="6">
    <location>
        <begin position="717"/>
        <end position="747"/>
    </location>
</feature>